<dbReference type="AlphaFoldDB" id="A0A5A5TBX9"/>
<dbReference type="InterPro" id="IPR019965">
    <property type="entry name" value="PPOX_F420-dep_Rv2061_put"/>
</dbReference>
<comment type="caution">
    <text evidence="1">The sequence shown here is derived from an EMBL/GenBank/DDBJ whole genome shotgun (WGS) entry which is preliminary data.</text>
</comment>
<accession>A0A5A5TBX9</accession>
<dbReference type="InterPro" id="IPR012349">
    <property type="entry name" value="Split_barrel_FMN-bd"/>
</dbReference>
<gene>
    <name evidence="1" type="ORF">KDI_20830</name>
</gene>
<organism evidence="1 2">
    <name type="scientific">Dictyobacter arantiisoli</name>
    <dbReference type="NCBI Taxonomy" id="2014874"/>
    <lineage>
        <taxon>Bacteria</taxon>
        <taxon>Bacillati</taxon>
        <taxon>Chloroflexota</taxon>
        <taxon>Ktedonobacteria</taxon>
        <taxon>Ktedonobacterales</taxon>
        <taxon>Dictyobacteraceae</taxon>
        <taxon>Dictyobacter</taxon>
    </lineage>
</organism>
<evidence type="ECO:0000313" key="1">
    <source>
        <dbReference type="EMBL" id="GCF08519.1"/>
    </source>
</evidence>
<dbReference type="Proteomes" id="UP000322530">
    <property type="component" value="Unassembled WGS sequence"/>
</dbReference>
<dbReference type="NCBIfam" id="TIGR03666">
    <property type="entry name" value="Rv2061_F420"/>
    <property type="match status" value="1"/>
</dbReference>
<keyword evidence="2" id="KW-1185">Reference proteome</keyword>
<dbReference type="RefSeq" id="WP_149401500.1">
    <property type="nucleotide sequence ID" value="NZ_BIXY01000025.1"/>
</dbReference>
<protein>
    <submittedName>
        <fullName evidence="1">Uncharacterized protein</fullName>
    </submittedName>
</protein>
<dbReference type="EMBL" id="BIXY01000025">
    <property type="protein sequence ID" value="GCF08519.1"/>
    <property type="molecule type" value="Genomic_DNA"/>
</dbReference>
<reference evidence="1 2" key="1">
    <citation type="submission" date="2019-01" db="EMBL/GenBank/DDBJ databases">
        <title>Draft genome sequence of Dictyobacter sp. Uno17.</title>
        <authorList>
            <person name="Wang C.M."/>
            <person name="Zheng Y."/>
            <person name="Sakai Y."/>
            <person name="Abe K."/>
            <person name="Yokota A."/>
            <person name="Yabe S."/>
        </authorList>
    </citation>
    <scope>NUCLEOTIDE SEQUENCE [LARGE SCALE GENOMIC DNA]</scope>
    <source>
        <strain evidence="1 2">Uno17</strain>
    </source>
</reference>
<name>A0A5A5TBX9_9CHLR</name>
<evidence type="ECO:0000313" key="2">
    <source>
        <dbReference type="Proteomes" id="UP000322530"/>
    </source>
</evidence>
<proteinExistence type="predicted"/>
<sequence>MSEKTTHTTRQYLTTPRKGHMTLLTSFRRNGVGVGTPVGTVASHGKLYFMTAADTWKAKRLAHDPRVTLAPGNRKGDALGPAITGTVRRLYAEEAKRARDLLRIGIVGRFFGIVFDRKYPGEKTAVYEMVLDERDADMGKRGIEKGQPAHS</sequence>
<dbReference type="Gene3D" id="2.30.110.10">
    <property type="entry name" value="Electron Transport, Fmn-binding Protein, Chain A"/>
    <property type="match status" value="1"/>
</dbReference>
<dbReference type="OrthoDB" id="163808at2"/>
<dbReference type="SUPFAM" id="SSF50475">
    <property type="entry name" value="FMN-binding split barrel"/>
    <property type="match status" value="1"/>
</dbReference>